<comment type="caution">
    <text evidence="2">The sequence shown here is derived from an EMBL/GenBank/DDBJ whole genome shotgun (WGS) entry which is preliminary data.</text>
</comment>
<dbReference type="AlphaFoldDB" id="A0AAV8AI61"/>
<reference evidence="2" key="2">
    <citation type="submission" date="2022-08" db="EMBL/GenBank/DDBJ databases">
        <title>Novel sulphate-reducing endosymbionts in the free-living metamonad Anaeramoeba.</title>
        <authorList>
            <person name="Jerlstrom-Hultqvist J."/>
            <person name="Cepicka I."/>
            <person name="Gallot-Lavallee L."/>
            <person name="Salas-Leiva D."/>
            <person name="Curtis B.A."/>
            <person name="Zahonova K."/>
            <person name="Pipaliya S."/>
            <person name="Dacks J."/>
            <person name="Roger A.J."/>
        </authorList>
    </citation>
    <scope>NUCLEOTIDE SEQUENCE</scope>
    <source>
        <strain evidence="2">Busselton2</strain>
    </source>
</reference>
<evidence type="ECO:0000313" key="2">
    <source>
        <dbReference type="EMBL" id="KAJ3452542.1"/>
    </source>
</evidence>
<dbReference type="EMBL" id="JAOAOG010000202">
    <property type="protein sequence ID" value="KAJ6240632.1"/>
    <property type="molecule type" value="Genomic_DNA"/>
</dbReference>
<sequence>MKLFLLAFVLLAFACCGEEPAMPGADYKYCFDPWGFGEICIEAYAIESSVTIGIEITFDGTVLLKEEFSGNQYCLNDDALLKLIELIPELAPFKELIDKLIKLYDHIPAKVFSVCLELSDVTVTKTEFKANDEFVYKLVCWEGKCVKEGSEQLPPIDIKF</sequence>
<name>A0AAV8AI61_9EUKA</name>
<organism evidence="2 4">
    <name type="scientific">Anaeramoeba flamelloides</name>
    <dbReference type="NCBI Taxonomy" id="1746091"/>
    <lineage>
        <taxon>Eukaryota</taxon>
        <taxon>Metamonada</taxon>
        <taxon>Anaeramoebidae</taxon>
        <taxon>Anaeramoeba</taxon>
    </lineage>
</organism>
<evidence type="ECO:0000313" key="4">
    <source>
        <dbReference type="Proteomes" id="UP001146793"/>
    </source>
</evidence>
<evidence type="ECO:0000313" key="3">
    <source>
        <dbReference type="EMBL" id="KAJ6240632.1"/>
    </source>
</evidence>
<evidence type="ECO:0000313" key="5">
    <source>
        <dbReference type="Proteomes" id="UP001150062"/>
    </source>
</evidence>
<proteinExistence type="predicted"/>
<dbReference type="Proteomes" id="UP001146793">
    <property type="component" value="Unassembled WGS sequence"/>
</dbReference>
<evidence type="ECO:0008006" key="6">
    <source>
        <dbReference type="Google" id="ProtNLM"/>
    </source>
</evidence>
<dbReference type="PROSITE" id="PS51257">
    <property type="entry name" value="PROKAR_LIPOPROTEIN"/>
    <property type="match status" value="1"/>
</dbReference>
<dbReference type="EMBL" id="JANTQA010000008">
    <property type="protein sequence ID" value="KAJ3452542.1"/>
    <property type="molecule type" value="Genomic_DNA"/>
</dbReference>
<protein>
    <recommendedName>
        <fullName evidence="6">Lipoprotein</fullName>
    </recommendedName>
</protein>
<keyword evidence="5" id="KW-1185">Reference proteome</keyword>
<gene>
    <name evidence="2" type="ORF">M0812_04314</name>
    <name evidence="3" type="ORF">M0813_03099</name>
</gene>
<keyword evidence="1" id="KW-0732">Signal</keyword>
<reference evidence="3" key="1">
    <citation type="submission" date="2022-08" db="EMBL/GenBank/DDBJ databases">
        <title>Novel sulfate-reducing endosymbionts in the free-living metamonad Anaeramoeba.</title>
        <authorList>
            <person name="Jerlstrom-Hultqvist J."/>
            <person name="Cepicka I."/>
            <person name="Gallot-Lavallee L."/>
            <person name="Salas-Leiva D."/>
            <person name="Curtis B.A."/>
            <person name="Zahonova K."/>
            <person name="Pipaliya S."/>
            <person name="Dacks J."/>
            <person name="Roger A.J."/>
        </authorList>
    </citation>
    <scope>NUCLEOTIDE SEQUENCE</scope>
    <source>
        <strain evidence="3">Schooner1</strain>
    </source>
</reference>
<dbReference type="Proteomes" id="UP001150062">
    <property type="component" value="Unassembled WGS sequence"/>
</dbReference>
<accession>A0AAV8AI61</accession>
<feature type="chain" id="PRO_5043798671" description="Lipoprotein" evidence="1">
    <location>
        <begin position="18"/>
        <end position="160"/>
    </location>
</feature>
<feature type="signal peptide" evidence="1">
    <location>
        <begin position="1"/>
        <end position="17"/>
    </location>
</feature>
<evidence type="ECO:0000256" key="1">
    <source>
        <dbReference type="SAM" id="SignalP"/>
    </source>
</evidence>